<protein>
    <submittedName>
        <fullName evidence="2">Uncharacterized protein</fullName>
    </submittedName>
</protein>
<dbReference type="Proteomes" id="UP000247810">
    <property type="component" value="Unassembled WGS sequence"/>
</dbReference>
<keyword evidence="3" id="KW-1185">Reference proteome</keyword>
<feature type="region of interest" description="Disordered" evidence="1">
    <location>
        <begin position="1"/>
        <end position="46"/>
    </location>
</feature>
<evidence type="ECO:0000313" key="3">
    <source>
        <dbReference type="Proteomes" id="UP000247810"/>
    </source>
</evidence>
<evidence type="ECO:0000313" key="2">
    <source>
        <dbReference type="EMBL" id="PYH99439.1"/>
    </source>
</evidence>
<sequence length="175" mass="19185">MRLSGQSPGATKPSSRREKYRNVAQKEGPQKKSEKKKSNRNKTNEVEIIKDETGQAGIGDTRAGTMVVRIIEGSWMLCLLLSANEGLFLSTGGATAGEGLEVHQIPDNHGQGDEGSVRVSESERGGGGPTGCRFIEPTYGGEGQRRERRERQEAEQAEEKEAWDVPIIHLFVLDH</sequence>
<dbReference type="AlphaFoldDB" id="A0A319DPS3"/>
<dbReference type="VEuPathDB" id="FungiDB:BO71DRAFT_206919"/>
<reference evidence="2 3" key="1">
    <citation type="submission" date="2018-02" db="EMBL/GenBank/DDBJ databases">
        <title>The genomes of Aspergillus section Nigri reveals drivers in fungal speciation.</title>
        <authorList>
            <consortium name="DOE Joint Genome Institute"/>
            <person name="Vesth T.C."/>
            <person name="Nybo J."/>
            <person name="Theobald S."/>
            <person name="Brandl J."/>
            <person name="Frisvad J.C."/>
            <person name="Nielsen K.F."/>
            <person name="Lyhne E.K."/>
            <person name="Kogle M.E."/>
            <person name="Kuo A."/>
            <person name="Riley R."/>
            <person name="Clum A."/>
            <person name="Nolan M."/>
            <person name="Lipzen A."/>
            <person name="Salamov A."/>
            <person name="Henrissat B."/>
            <person name="Wiebenga A."/>
            <person name="De vries R.P."/>
            <person name="Grigoriev I.V."/>
            <person name="Mortensen U.H."/>
            <person name="Andersen M.R."/>
            <person name="Baker S.E."/>
        </authorList>
    </citation>
    <scope>NUCLEOTIDE SEQUENCE [LARGE SCALE GENOMIC DNA]</scope>
    <source>
        <strain evidence="2 3">CBS 707.79</strain>
    </source>
</reference>
<evidence type="ECO:0000256" key="1">
    <source>
        <dbReference type="SAM" id="MobiDB-lite"/>
    </source>
</evidence>
<organism evidence="2 3">
    <name type="scientific">Aspergillus ellipticus CBS 707.79</name>
    <dbReference type="NCBI Taxonomy" id="1448320"/>
    <lineage>
        <taxon>Eukaryota</taxon>
        <taxon>Fungi</taxon>
        <taxon>Dikarya</taxon>
        <taxon>Ascomycota</taxon>
        <taxon>Pezizomycotina</taxon>
        <taxon>Eurotiomycetes</taxon>
        <taxon>Eurotiomycetidae</taxon>
        <taxon>Eurotiales</taxon>
        <taxon>Aspergillaceae</taxon>
        <taxon>Aspergillus</taxon>
        <taxon>Aspergillus subgen. Circumdati</taxon>
    </lineage>
</organism>
<gene>
    <name evidence="2" type="ORF">BO71DRAFT_206919</name>
</gene>
<accession>A0A319DPS3</accession>
<name>A0A319DPS3_9EURO</name>
<dbReference type="EMBL" id="KZ825802">
    <property type="protein sequence ID" value="PYH99439.1"/>
    <property type="molecule type" value="Genomic_DNA"/>
</dbReference>
<feature type="compositionally biased region" description="Basic and acidic residues" evidence="1">
    <location>
        <begin position="106"/>
        <end position="124"/>
    </location>
</feature>
<feature type="region of interest" description="Disordered" evidence="1">
    <location>
        <begin position="106"/>
        <end position="160"/>
    </location>
</feature>
<feature type="compositionally biased region" description="Polar residues" evidence="1">
    <location>
        <begin position="1"/>
        <end position="13"/>
    </location>
</feature>
<feature type="compositionally biased region" description="Basic and acidic residues" evidence="1">
    <location>
        <begin position="143"/>
        <end position="160"/>
    </location>
</feature>
<proteinExistence type="predicted"/>